<feature type="region of interest" description="Disordered" evidence="12">
    <location>
        <begin position="1548"/>
        <end position="1584"/>
    </location>
</feature>
<feature type="compositionally biased region" description="Acidic residues" evidence="12">
    <location>
        <begin position="414"/>
        <end position="427"/>
    </location>
</feature>
<evidence type="ECO:0008006" key="17">
    <source>
        <dbReference type="Google" id="ProtNLM"/>
    </source>
</evidence>
<keyword evidence="16" id="KW-1185">Reference proteome</keyword>
<gene>
    <name evidence="15" type="ORF">INT46_004991</name>
</gene>
<evidence type="ECO:0000313" key="15">
    <source>
        <dbReference type="EMBL" id="KAG2203723.1"/>
    </source>
</evidence>
<dbReference type="Gene3D" id="3.10.10.10">
    <property type="entry name" value="HIV Type 1 Reverse Transcriptase, subunit A, domain 1"/>
    <property type="match status" value="1"/>
</dbReference>
<keyword evidence="6" id="KW-0378">Hydrolase</keyword>
<keyword evidence="9" id="KW-0229">DNA integration</keyword>
<dbReference type="CDD" id="cd09274">
    <property type="entry name" value="RNase_HI_RT_Ty3"/>
    <property type="match status" value="1"/>
</dbReference>
<dbReference type="Pfam" id="PF17919">
    <property type="entry name" value="RT_RNaseH_2"/>
    <property type="match status" value="1"/>
</dbReference>
<organism evidence="15 16">
    <name type="scientific">Mucor plumbeus</name>
    <dbReference type="NCBI Taxonomy" id="97098"/>
    <lineage>
        <taxon>Eukaryota</taxon>
        <taxon>Fungi</taxon>
        <taxon>Fungi incertae sedis</taxon>
        <taxon>Mucoromycota</taxon>
        <taxon>Mucoromycotina</taxon>
        <taxon>Mucoromycetes</taxon>
        <taxon>Mucorales</taxon>
        <taxon>Mucorineae</taxon>
        <taxon>Mucoraceae</taxon>
        <taxon>Mucor</taxon>
    </lineage>
</organism>
<feature type="domain" description="Chromo" evidence="13">
    <location>
        <begin position="1470"/>
        <end position="1519"/>
    </location>
</feature>
<dbReference type="GO" id="GO:0015074">
    <property type="term" value="P:DNA integration"/>
    <property type="evidence" value="ECO:0007669"/>
    <property type="project" value="UniProtKB-KW"/>
</dbReference>
<evidence type="ECO:0000313" key="16">
    <source>
        <dbReference type="Proteomes" id="UP000650833"/>
    </source>
</evidence>
<dbReference type="PANTHER" id="PTHR37984:SF5">
    <property type="entry name" value="PROTEIN NYNRIN-LIKE"/>
    <property type="match status" value="1"/>
</dbReference>
<keyword evidence="11" id="KW-0511">Multifunctional enzyme</keyword>
<dbReference type="CDD" id="cd00303">
    <property type="entry name" value="retropepsin_like"/>
    <property type="match status" value="1"/>
</dbReference>
<dbReference type="Pfam" id="PF17921">
    <property type="entry name" value="Integrase_H2C2"/>
    <property type="match status" value="1"/>
</dbReference>
<dbReference type="Gene3D" id="2.40.70.10">
    <property type="entry name" value="Acid Proteases"/>
    <property type="match status" value="1"/>
</dbReference>
<feature type="domain" description="Integrase catalytic" evidence="14">
    <location>
        <begin position="1191"/>
        <end position="1355"/>
    </location>
</feature>
<dbReference type="Gene3D" id="3.30.420.10">
    <property type="entry name" value="Ribonuclease H-like superfamily/Ribonuclease H"/>
    <property type="match status" value="1"/>
</dbReference>
<keyword evidence="2" id="KW-0548">Nucleotidyltransferase</keyword>
<dbReference type="Gene3D" id="2.40.50.40">
    <property type="match status" value="1"/>
</dbReference>
<dbReference type="InterPro" id="IPR041577">
    <property type="entry name" value="RT_RNaseH_2"/>
</dbReference>
<dbReference type="SUPFAM" id="SSF54160">
    <property type="entry name" value="Chromo domain-like"/>
    <property type="match status" value="1"/>
</dbReference>
<dbReference type="InterPro" id="IPR050951">
    <property type="entry name" value="Retrovirus_Pol_polyprotein"/>
</dbReference>
<dbReference type="InterPro" id="IPR021109">
    <property type="entry name" value="Peptidase_aspartic_dom_sf"/>
</dbReference>
<dbReference type="GO" id="GO:0003723">
    <property type="term" value="F:RNA binding"/>
    <property type="evidence" value="ECO:0007669"/>
    <property type="project" value="UniProtKB-KW"/>
</dbReference>
<dbReference type="GO" id="GO:0006508">
    <property type="term" value="P:proteolysis"/>
    <property type="evidence" value="ECO:0007669"/>
    <property type="project" value="InterPro"/>
</dbReference>
<dbReference type="InterPro" id="IPR000953">
    <property type="entry name" value="Chromo/chromo_shadow_dom"/>
</dbReference>
<keyword evidence="5" id="KW-0255">Endonuclease</keyword>
<dbReference type="PROSITE" id="PS00141">
    <property type="entry name" value="ASP_PROTEASE"/>
    <property type="match status" value="1"/>
</dbReference>
<feature type="region of interest" description="Disordered" evidence="12">
    <location>
        <begin position="1"/>
        <end position="49"/>
    </location>
</feature>
<dbReference type="SUPFAM" id="SSF56672">
    <property type="entry name" value="DNA/RNA polymerases"/>
    <property type="match status" value="1"/>
</dbReference>
<dbReference type="Gene3D" id="3.30.70.270">
    <property type="match status" value="2"/>
</dbReference>
<sequence>MAITRKLSTPPIQPPVEPVAVALPDTSSSVPPPPATSSPGVPQVDEDETMADVEPSKALNDTEQDVIDLTSAEHQTPLETTSRSQTILNNLIKKVTILFATYTILMENDPDSNATNNAYDAYIAANNSLEKFKASFSSFKTSIANAAPASEFSVRRAVVPSGLPFLQLKGDSIWKQNQDAYDSAFDFCTAFETILRAHVQPFDSNWERLFPMCLNSEQISWFEENLSNKALQWSEAKVQILNFFDTPYRKFMLMAEVGTLRQDSSETTREYASRYQKLRREAGLEDGTQLAVAFFISLRDNVRARSQVAIATHFGSILPTSINQIMDLVLASGEDSGLAPPSKRMRNNSVNKVANLDTTNKTNTSTHNNNKFNKDKLCSHCNKVNWFPGHKCVEYKLKKFNKTSRMARRTTQDNDNDNDSQNNDDQDQNDKTSFWKQFAEEQNHNATLCKLPTITKDFNKTNDSITFPVKIENHPAFALLDTGANFSSINYKFCIKNKINIDYIKSKNNLPNKISNEIKLADSNTTIKRIGTCKISTVTCNNNTISNRTFEVMNLTDDYDLSIGTDFMSSFGIAIAGLPISFKDSNPKSLLERSRKYSNDSELLTEIERENAASENSPAGTTLEYTDALAFIQPFIDNNQNIPNGTFCNLPESVVSIETPPGKTGYRRPYPVPLVYHDIVDKQIATWLEEKFIERTTKSSEWNCPITVVKKTNGKGEVTGHRVCHDPRHINALLQDTDRMPLPIISELFEDLHSATVYSTCDLKSAFNSLKLNPLHKNKLNFTWRGIQYTPLGCVFGIKHISSHTQRLLSHIFSNSELSSFTRHFIDDIVIFSPDITSHRVHVQRVIEKLTEVNLKLQPSKCKFFQREIHLLGFRISPRGVSMDRRKLINVMNFPTPKTYKDIQRYTGLIQYFSSLIPNISTIMAPLNPLRYSKDVAALWNNEHQTAFENLKEALLHDTVLSFPNLQEKFYVGCDASNVGIGILLFQKIHGQTKYISMHAKTLSKSERNYSTTKKELLAVVYALKKFHKYLWGNHFILYSDHKALCYLHTQKIANIMMINWLDTILQYDFTIVHLPGIDNKLCDMLSRLFESPNPVNELGEGNLKLISRAAIIDKSLPNINSGEYMTPPTPEERKELLIDEHLKGHFGSDAIYYALKRKGIYWKDLKNEAAELIKSCTPCQQFNIVRKGYHPLRPITCKLPGDSWGLDLAGPFKTSSQGNNYLLIMVDIATRYCVLKPIQDKSALSIVKELVNLISTFGVMRSIQSDNGSEFLNESISLLAEHSGFEHRLVSRYHPRANGISERFVQSSVNVIKKRVVGAAADWDLYVPSTMLYLNCKYNERTKTAPFTMMFGRTAGDFDDFTRIKNMTEIVFPAIYERTLIVAGKQKKRFDATHKLVKIPEGAHVMIKVTEKGNKLDPNYIGMYKVKRITKGGSYVLENEKGQLEPKNFPPFLLKMVSQDPIISTDDFYNVEAIIGHKKVKGKYLYNVRWKNYTSKHDSYEPESNFVDPKFITQYWQRIGKVPEKFSWKDNYKNDISLINKRMDKASSINPKRKTSANQNNNESYVQDINNTVSKRNKKNKRV</sequence>
<dbReference type="InterPro" id="IPR000477">
    <property type="entry name" value="RT_dom"/>
</dbReference>
<dbReference type="Proteomes" id="UP000650833">
    <property type="component" value="Unassembled WGS sequence"/>
</dbReference>
<evidence type="ECO:0000256" key="5">
    <source>
        <dbReference type="ARBA" id="ARBA00022759"/>
    </source>
</evidence>
<dbReference type="InterPro" id="IPR001969">
    <property type="entry name" value="Aspartic_peptidase_AS"/>
</dbReference>
<feature type="region of interest" description="Disordered" evidence="12">
    <location>
        <begin position="404"/>
        <end position="430"/>
    </location>
</feature>
<dbReference type="GO" id="GO:0005634">
    <property type="term" value="C:nucleus"/>
    <property type="evidence" value="ECO:0007669"/>
    <property type="project" value="UniProtKB-ARBA"/>
</dbReference>
<dbReference type="FunFam" id="3.30.70.270:FF:000020">
    <property type="entry name" value="Transposon Tf2-6 polyprotein-like Protein"/>
    <property type="match status" value="1"/>
</dbReference>
<feature type="compositionally biased region" description="Polar residues" evidence="12">
    <location>
        <begin position="1557"/>
        <end position="1575"/>
    </location>
</feature>
<keyword evidence="1" id="KW-0808">Transferase</keyword>
<evidence type="ECO:0000256" key="10">
    <source>
        <dbReference type="ARBA" id="ARBA00022918"/>
    </source>
</evidence>
<dbReference type="EMBL" id="JAEPRC010000218">
    <property type="protein sequence ID" value="KAG2203723.1"/>
    <property type="molecule type" value="Genomic_DNA"/>
</dbReference>
<dbReference type="GO" id="GO:0004519">
    <property type="term" value="F:endonuclease activity"/>
    <property type="evidence" value="ECO:0007669"/>
    <property type="project" value="UniProtKB-KW"/>
</dbReference>
<dbReference type="OrthoDB" id="2260752at2759"/>
<dbReference type="InterPro" id="IPR016197">
    <property type="entry name" value="Chromo-like_dom_sf"/>
</dbReference>
<dbReference type="InterPro" id="IPR036397">
    <property type="entry name" value="RNaseH_sf"/>
</dbReference>
<dbReference type="InterPro" id="IPR041588">
    <property type="entry name" value="Integrase_H2C2"/>
</dbReference>
<keyword evidence="4" id="KW-0645">Protease</keyword>
<dbReference type="CDD" id="cd00024">
    <property type="entry name" value="CD_CSD"/>
    <property type="match status" value="1"/>
</dbReference>
<dbReference type="SUPFAM" id="SSF53098">
    <property type="entry name" value="Ribonuclease H-like"/>
    <property type="match status" value="1"/>
</dbReference>
<evidence type="ECO:0000256" key="2">
    <source>
        <dbReference type="ARBA" id="ARBA00022695"/>
    </source>
</evidence>
<dbReference type="InterPro" id="IPR001584">
    <property type="entry name" value="Integrase_cat-core"/>
</dbReference>
<evidence type="ECO:0000256" key="7">
    <source>
        <dbReference type="ARBA" id="ARBA00022842"/>
    </source>
</evidence>
<dbReference type="InterPro" id="IPR043128">
    <property type="entry name" value="Rev_trsase/Diguanyl_cyclase"/>
</dbReference>
<keyword evidence="8" id="KW-0694">RNA-binding</keyword>
<evidence type="ECO:0000259" key="13">
    <source>
        <dbReference type="PROSITE" id="PS50013"/>
    </source>
</evidence>
<evidence type="ECO:0000256" key="12">
    <source>
        <dbReference type="SAM" id="MobiDB-lite"/>
    </source>
</evidence>
<evidence type="ECO:0000256" key="9">
    <source>
        <dbReference type="ARBA" id="ARBA00022908"/>
    </source>
</evidence>
<evidence type="ECO:0000256" key="6">
    <source>
        <dbReference type="ARBA" id="ARBA00022801"/>
    </source>
</evidence>
<dbReference type="Gene3D" id="1.10.340.70">
    <property type="match status" value="1"/>
</dbReference>
<comment type="caution">
    <text evidence="15">The sequence shown here is derived from an EMBL/GenBank/DDBJ whole genome shotgun (WGS) entry which is preliminary data.</text>
</comment>
<evidence type="ECO:0000256" key="8">
    <source>
        <dbReference type="ARBA" id="ARBA00022884"/>
    </source>
</evidence>
<dbReference type="InterPro" id="IPR012337">
    <property type="entry name" value="RNaseH-like_sf"/>
</dbReference>
<keyword evidence="4" id="KW-0064">Aspartyl protease</keyword>
<name>A0A8H7V544_9FUNG</name>
<evidence type="ECO:0000256" key="11">
    <source>
        <dbReference type="ARBA" id="ARBA00023268"/>
    </source>
</evidence>
<dbReference type="Pfam" id="PF00385">
    <property type="entry name" value="Chromo"/>
    <property type="match status" value="1"/>
</dbReference>
<evidence type="ECO:0000256" key="4">
    <source>
        <dbReference type="ARBA" id="ARBA00022750"/>
    </source>
</evidence>
<dbReference type="Pfam" id="PF00078">
    <property type="entry name" value="RVT_1"/>
    <property type="match status" value="1"/>
</dbReference>
<dbReference type="PROSITE" id="PS50994">
    <property type="entry name" value="INTEGRASE"/>
    <property type="match status" value="1"/>
</dbReference>
<dbReference type="GO" id="GO:0003964">
    <property type="term" value="F:RNA-directed DNA polymerase activity"/>
    <property type="evidence" value="ECO:0007669"/>
    <property type="project" value="UniProtKB-KW"/>
</dbReference>
<proteinExistence type="predicted"/>
<dbReference type="SUPFAM" id="SSF50630">
    <property type="entry name" value="Acid proteases"/>
    <property type="match status" value="1"/>
</dbReference>
<keyword evidence="7" id="KW-0460">Magnesium</keyword>
<keyword evidence="10" id="KW-0695">RNA-directed DNA polymerase</keyword>
<dbReference type="PROSITE" id="PS50013">
    <property type="entry name" value="CHROMO_2"/>
    <property type="match status" value="1"/>
</dbReference>
<dbReference type="GO" id="GO:0004190">
    <property type="term" value="F:aspartic-type endopeptidase activity"/>
    <property type="evidence" value="ECO:0007669"/>
    <property type="project" value="UniProtKB-KW"/>
</dbReference>
<evidence type="ECO:0000256" key="1">
    <source>
        <dbReference type="ARBA" id="ARBA00022679"/>
    </source>
</evidence>
<dbReference type="CDD" id="cd01647">
    <property type="entry name" value="RT_LTR"/>
    <property type="match status" value="1"/>
</dbReference>
<reference evidence="15" key="1">
    <citation type="submission" date="2020-12" db="EMBL/GenBank/DDBJ databases">
        <title>Metabolic potential, ecology and presence of endohyphal bacteria is reflected in genomic diversity of Mucoromycotina.</title>
        <authorList>
            <person name="Muszewska A."/>
            <person name="Okrasinska A."/>
            <person name="Steczkiewicz K."/>
            <person name="Drgas O."/>
            <person name="Orlowska M."/>
            <person name="Perlinska-Lenart U."/>
            <person name="Aleksandrzak-Piekarczyk T."/>
            <person name="Szatraj K."/>
            <person name="Zielenkiewicz U."/>
            <person name="Pilsyk S."/>
            <person name="Malc E."/>
            <person name="Mieczkowski P."/>
            <person name="Kruszewska J.S."/>
            <person name="Biernat P."/>
            <person name="Pawlowska J."/>
        </authorList>
    </citation>
    <scope>NUCLEOTIDE SEQUENCE</scope>
    <source>
        <strain evidence="15">CBS 226.32</strain>
    </source>
</reference>
<evidence type="ECO:0000259" key="14">
    <source>
        <dbReference type="PROSITE" id="PS50994"/>
    </source>
</evidence>
<accession>A0A8H7V544</accession>
<dbReference type="InterPro" id="IPR043502">
    <property type="entry name" value="DNA/RNA_pol_sf"/>
</dbReference>
<evidence type="ECO:0000256" key="3">
    <source>
        <dbReference type="ARBA" id="ARBA00022722"/>
    </source>
</evidence>
<dbReference type="PANTHER" id="PTHR37984">
    <property type="entry name" value="PROTEIN CBG26694"/>
    <property type="match status" value="1"/>
</dbReference>
<dbReference type="InterPro" id="IPR023780">
    <property type="entry name" value="Chromo_domain"/>
</dbReference>
<dbReference type="Pfam" id="PF00665">
    <property type="entry name" value="rve"/>
    <property type="match status" value="1"/>
</dbReference>
<protein>
    <recommendedName>
        <fullName evidence="17">Reverse transcriptase</fullName>
    </recommendedName>
</protein>
<dbReference type="SMART" id="SM00298">
    <property type="entry name" value="CHROMO"/>
    <property type="match status" value="1"/>
</dbReference>
<keyword evidence="3" id="KW-0540">Nuclease</keyword>